<name>A0A5B7IRD3_PORTR</name>
<feature type="region of interest" description="Disordered" evidence="1">
    <location>
        <begin position="30"/>
        <end position="51"/>
    </location>
</feature>
<organism evidence="2 3">
    <name type="scientific">Portunus trituberculatus</name>
    <name type="common">Swimming crab</name>
    <name type="synonym">Neptunus trituberculatus</name>
    <dbReference type="NCBI Taxonomy" id="210409"/>
    <lineage>
        <taxon>Eukaryota</taxon>
        <taxon>Metazoa</taxon>
        <taxon>Ecdysozoa</taxon>
        <taxon>Arthropoda</taxon>
        <taxon>Crustacea</taxon>
        <taxon>Multicrustacea</taxon>
        <taxon>Malacostraca</taxon>
        <taxon>Eumalacostraca</taxon>
        <taxon>Eucarida</taxon>
        <taxon>Decapoda</taxon>
        <taxon>Pleocyemata</taxon>
        <taxon>Brachyura</taxon>
        <taxon>Eubrachyura</taxon>
        <taxon>Portunoidea</taxon>
        <taxon>Portunidae</taxon>
        <taxon>Portuninae</taxon>
        <taxon>Portunus</taxon>
    </lineage>
</organism>
<evidence type="ECO:0000313" key="2">
    <source>
        <dbReference type="EMBL" id="MPC87200.1"/>
    </source>
</evidence>
<feature type="compositionally biased region" description="Basic and acidic residues" evidence="1">
    <location>
        <begin position="30"/>
        <end position="42"/>
    </location>
</feature>
<sequence>MREEASHGYFGTHCHLTALLRSIKKNRCRGEVPEGEGGREGGCHVSRRRHGGAGEAGACRLKLVLQFSRNGRGVSVSSIAYCSISFLTNL</sequence>
<dbReference type="EMBL" id="VSRR010073793">
    <property type="protein sequence ID" value="MPC87200.1"/>
    <property type="molecule type" value="Genomic_DNA"/>
</dbReference>
<evidence type="ECO:0000256" key="1">
    <source>
        <dbReference type="SAM" id="MobiDB-lite"/>
    </source>
</evidence>
<keyword evidence="3" id="KW-1185">Reference proteome</keyword>
<dbReference type="AlphaFoldDB" id="A0A5B7IRD3"/>
<evidence type="ECO:0000313" key="3">
    <source>
        <dbReference type="Proteomes" id="UP000324222"/>
    </source>
</evidence>
<gene>
    <name evidence="2" type="ORF">E2C01_082056</name>
</gene>
<comment type="caution">
    <text evidence="2">The sequence shown here is derived from an EMBL/GenBank/DDBJ whole genome shotgun (WGS) entry which is preliminary data.</text>
</comment>
<accession>A0A5B7IRD3</accession>
<dbReference type="Proteomes" id="UP000324222">
    <property type="component" value="Unassembled WGS sequence"/>
</dbReference>
<protein>
    <submittedName>
        <fullName evidence="2">Uncharacterized protein</fullName>
    </submittedName>
</protein>
<reference evidence="2 3" key="1">
    <citation type="submission" date="2019-05" db="EMBL/GenBank/DDBJ databases">
        <title>Another draft genome of Portunus trituberculatus and its Hox gene families provides insights of decapod evolution.</title>
        <authorList>
            <person name="Jeong J.-H."/>
            <person name="Song I."/>
            <person name="Kim S."/>
            <person name="Choi T."/>
            <person name="Kim D."/>
            <person name="Ryu S."/>
            <person name="Kim W."/>
        </authorList>
    </citation>
    <scope>NUCLEOTIDE SEQUENCE [LARGE SCALE GENOMIC DNA]</scope>
    <source>
        <tissue evidence="2">Muscle</tissue>
    </source>
</reference>
<proteinExistence type="predicted"/>